<dbReference type="EMBL" id="CP002580">
    <property type="protein sequence ID" value="AJK47331.1"/>
    <property type="molecule type" value="Genomic_DNA"/>
</dbReference>
<dbReference type="Proteomes" id="UP000031838">
    <property type="component" value="Chromosome 1"/>
</dbReference>
<reference evidence="2 3" key="2">
    <citation type="journal article" date="2016" name="Appl. Microbiol. Biotechnol.">
        <title>Mutations improving production and secretion of extracellular lipase by Burkholderia glumae PG1.</title>
        <authorList>
            <person name="Knapp A."/>
            <person name="Voget S."/>
            <person name="Gao R."/>
            <person name="Zaburannyi N."/>
            <person name="Krysciak D."/>
            <person name="Breuer M."/>
            <person name="Hauer B."/>
            <person name="Streit W.R."/>
            <person name="Muller R."/>
            <person name="Daniel R."/>
            <person name="Jaeger K.E."/>
        </authorList>
    </citation>
    <scope>NUCLEOTIDE SEQUENCE [LARGE SCALE GENOMIC DNA]</scope>
    <source>
        <strain evidence="2 3">PG1</strain>
    </source>
</reference>
<protein>
    <submittedName>
        <fullName evidence="2">Uncharacterized protein</fullName>
    </submittedName>
</protein>
<feature type="compositionally biased region" description="Basic residues" evidence="1">
    <location>
        <begin position="331"/>
        <end position="340"/>
    </location>
</feature>
<dbReference type="HOGENOM" id="CLU_782288_0_0_4"/>
<organism evidence="2 3">
    <name type="scientific">Burkholderia plantarii</name>
    <dbReference type="NCBI Taxonomy" id="41899"/>
    <lineage>
        <taxon>Bacteria</taxon>
        <taxon>Pseudomonadati</taxon>
        <taxon>Pseudomonadota</taxon>
        <taxon>Betaproteobacteria</taxon>
        <taxon>Burkholderiales</taxon>
        <taxon>Burkholderiaceae</taxon>
        <taxon>Burkholderia</taxon>
    </lineage>
</organism>
<keyword evidence="3" id="KW-1185">Reference proteome</keyword>
<feature type="region of interest" description="Disordered" evidence="1">
    <location>
        <begin position="316"/>
        <end position="354"/>
    </location>
</feature>
<evidence type="ECO:0000313" key="3">
    <source>
        <dbReference type="Proteomes" id="UP000031838"/>
    </source>
</evidence>
<dbReference type="KEGG" id="bgp:BGL_1c28530"/>
<dbReference type="AlphaFoldDB" id="A0A0B6S539"/>
<gene>
    <name evidence="2" type="ORF">BGL_1c28530</name>
</gene>
<proteinExistence type="predicted"/>
<evidence type="ECO:0000313" key="2">
    <source>
        <dbReference type="EMBL" id="AJK47331.1"/>
    </source>
</evidence>
<name>A0A0B6S539_BURPL</name>
<evidence type="ECO:0000256" key="1">
    <source>
        <dbReference type="SAM" id="MobiDB-lite"/>
    </source>
</evidence>
<accession>A0A0B6S539</accession>
<reference evidence="3" key="1">
    <citation type="submission" date="2011-03" db="EMBL/GenBank/DDBJ databases">
        <authorList>
            <person name="Voget S."/>
            <person name="Streit W.R."/>
            <person name="Jaeger K.E."/>
            <person name="Daniel R."/>
        </authorList>
    </citation>
    <scope>NUCLEOTIDE SEQUENCE [LARGE SCALE GENOMIC DNA]</scope>
    <source>
        <strain evidence="3">PG1</strain>
    </source>
</reference>
<sequence>MIDVGRGVGRATFLFDAPAACFGGVDLRLHGRAHVLGVLRRVAERGQFFLLLARALERGRDDRAFLRFGIVGGRAVRGVCAGGTGRTRRAGRAPGRGTRLGRFALAALAREAPVVARARVVGLLLAPGIPAGALARDRNQGDAVDRARRHAEIAAGAERGHHRMHLLRRTDDRIHRAGLHAERAADAELFVDHGEQARVFLAVLDGERDHGLAEQRGEAFDALMAAGRALVVAGAAGGDRLGIRATAVVAALRALRLRQQIFDAIREFSGVGHGDCVGWRAPGGWGSARPESFVKAQLSPISYLALGSGYAHNQGAFSARPQQGATPIRPCPRRCRRRRGIAGTSRQDPREPNS</sequence>